<proteinExistence type="predicted"/>
<feature type="region of interest" description="Disordered" evidence="1">
    <location>
        <begin position="1"/>
        <end position="39"/>
    </location>
</feature>
<evidence type="ECO:0000256" key="1">
    <source>
        <dbReference type="SAM" id="MobiDB-lite"/>
    </source>
</evidence>
<feature type="compositionally biased region" description="Acidic residues" evidence="1">
    <location>
        <begin position="104"/>
        <end position="131"/>
    </location>
</feature>
<feature type="compositionally biased region" description="Acidic residues" evidence="1">
    <location>
        <begin position="81"/>
        <end position="96"/>
    </location>
</feature>
<keyword evidence="3" id="KW-1185">Reference proteome</keyword>
<reference evidence="2" key="1">
    <citation type="journal article" date="2022" name="Int. J. Mol. Sci.">
        <title>Draft Genome of Tanacetum Coccineum: Genomic Comparison of Closely Related Tanacetum-Family Plants.</title>
        <authorList>
            <person name="Yamashiro T."/>
            <person name="Shiraishi A."/>
            <person name="Nakayama K."/>
            <person name="Satake H."/>
        </authorList>
    </citation>
    <scope>NUCLEOTIDE SEQUENCE</scope>
</reference>
<gene>
    <name evidence="2" type="ORF">Tco_0679000</name>
</gene>
<sequence length="182" mass="20143">MSDSEDSTVTYTAISSLYEDSSDMGSPGVEGPPMMPEDPHAYVPVYPEYMPPEDNVLLAEEQPLPVAYSPTIKSLGYILESDLEKDDEKDPEEDPADYPADKGDDGDDEESSDDDDDVEEDEEDEDEEEEEHLAPVDPAVVAFLVDHDPSDEETKLFETDEFAATPPSPPHPTYHVTARMSI</sequence>
<name>A0ABQ4XGM6_9ASTR</name>
<feature type="region of interest" description="Disordered" evidence="1">
    <location>
        <begin position="79"/>
        <end position="182"/>
    </location>
</feature>
<organism evidence="2 3">
    <name type="scientific">Tanacetum coccineum</name>
    <dbReference type="NCBI Taxonomy" id="301880"/>
    <lineage>
        <taxon>Eukaryota</taxon>
        <taxon>Viridiplantae</taxon>
        <taxon>Streptophyta</taxon>
        <taxon>Embryophyta</taxon>
        <taxon>Tracheophyta</taxon>
        <taxon>Spermatophyta</taxon>
        <taxon>Magnoliopsida</taxon>
        <taxon>eudicotyledons</taxon>
        <taxon>Gunneridae</taxon>
        <taxon>Pentapetalae</taxon>
        <taxon>asterids</taxon>
        <taxon>campanulids</taxon>
        <taxon>Asterales</taxon>
        <taxon>Asteraceae</taxon>
        <taxon>Asteroideae</taxon>
        <taxon>Anthemideae</taxon>
        <taxon>Anthemidinae</taxon>
        <taxon>Tanacetum</taxon>
    </lineage>
</organism>
<accession>A0ABQ4XGM6</accession>
<comment type="caution">
    <text evidence="2">The sequence shown here is derived from an EMBL/GenBank/DDBJ whole genome shotgun (WGS) entry which is preliminary data.</text>
</comment>
<feature type="compositionally biased region" description="Basic and acidic residues" evidence="1">
    <location>
        <begin position="145"/>
        <end position="158"/>
    </location>
</feature>
<dbReference type="Proteomes" id="UP001151760">
    <property type="component" value="Unassembled WGS sequence"/>
</dbReference>
<feature type="compositionally biased region" description="Polar residues" evidence="1">
    <location>
        <begin position="7"/>
        <end position="19"/>
    </location>
</feature>
<dbReference type="EMBL" id="BQNB010009505">
    <property type="protein sequence ID" value="GJS64436.1"/>
    <property type="molecule type" value="Genomic_DNA"/>
</dbReference>
<evidence type="ECO:0000313" key="3">
    <source>
        <dbReference type="Proteomes" id="UP001151760"/>
    </source>
</evidence>
<reference evidence="2" key="2">
    <citation type="submission" date="2022-01" db="EMBL/GenBank/DDBJ databases">
        <authorList>
            <person name="Yamashiro T."/>
            <person name="Shiraishi A."/>
            <person name="Satake H."/>
            <person name="Nakayama K."/>
        </authorList>
    </citation>
    <scope>NUCLEOTIDE SEQUENCE</scope>
</reference>
<evidence type="ECO:0000313" key="2">
    <source>
        <dbReference type="EMBL" id="GJS64436.1"/>
    </source>
</evidence>
<protein>
    <submittedName>
        <fullName evidence="2">Uncharacterized protein</fullName>
    </submittedName>
</protein>